<dbReference type="AlphaFoldDB" id="A0A0P6XVY3"/>
<dbReference type="InterPro" id="IPR003501">
    <property type="entry name" value="PTS_EIIB_2/3"/>
</dbReference>
<keyword evidence="4" id="KW-1185">Reference proteome</keyword>
<feature type="domain" description="PTS EIIB type-2" evidence="2">
    <location>
        <begin position="2"/>
        <end position="92"/>
    </location>
</feature>
<reference evidence="3 4" key="1">
    <citation type="submission" date="2015-07" db="EMBL/GenBank/DDBJ databases">
        <title>Whole genome sequence of Thermanaerothrix daxensis DSM 23592.</title>
        <authorList>
            <person name="Hemp J."/>
            <person name="Ward L.M."/>
            <person name="Pace L.A."/>
            <person name="Fischer W.W."/>
        </authorList>
    </citation>
    <scope>NUCLEOTIDE SEQUENCE [LARGE SCALE GENOMIC DNA]</scope>
    <source>
        <strain evidence="3 4">GNS-1</strain>
    </source>
</reference>
<evidence type="ECO:0000313" key="3">
    <source>
        <dbReference type="EMBL" id="KPL83387.1"/>
    </source>
</evidence>
<dbReference type="SUPFAM" id="SSF52794">
    <property type="entry name" value="PTS system IIB component-like"/>
    <property type="match status" value="1"/>
</dbReference>
<dbReference type="Gene3D" id="3.40.50.2300">
    <property type="match status" value="1"/>
</dbReference>
<evidence type="ECO:0000256" key="1">
    <source>
        <dbReference type="ARBA" id="ARBA00022679"/>
    </source>
</evidence>
<evidence type="ECO:0000259" key="2">
    <source>
        <dbReference type="PROSITE" id="PS51099"/>
    </source>
</evidence>
<protein>
    <recommendedName>
        <fullName evidence="2">PTS EIIB type-2 domain-containing protein</fullName>
    </recommendedName>
</protein>
<evidence type="ECO:0000313" key="4">
    <source>
        <dbReference type="Proteomes" id="UP000050544"/>
    </source>
</evidence>
<keyword evidence="1" id="KW-0808">Transferase</keyword>
<comment type="caution">
    <text evidence="3">The sequence shown here is derived from an EMBL/GenBank/DDBJ whole genome shotgun (WGS) entry which is preliminary data.</text>
</comment>
<accession>A0A0P6XVY3</accession>
<dbReference type="EMBL" id="LGKO01000003">
    <property type="protein sequence ID" value="KPL83387.1"/>
    <property type="molecule type" value="Genomic_DNA"/>
</dbReference>
<dbReference type="Proteomes" id="UP000050544">
    <property type="component" value="Unassembled WGS sequence"/>
</dbReference>
<dbReference type="GO" id="GO:0009401">
    <property type="term" value="P:phosphoenolpyruvate-dependent sugar phosphotransferase system"/>
    <property type="evidence" value="ECO:0007669"/>
    <property type="project" value="InterPro"/>
</dbReference>
<proteinExistence type="predicted"/>
<gene>
    <name evidence="3" type="ORF">SE15_06830</name>
</gene>
<name>A0A0P6XVY3_9CHLR</name>
<dbReference type="CDD" id="cd05563">
    <property type="entry name" value="PTS_IIB_ascorbate"/>
    <property type="match status" value="1"/>
</dbReference>
<dbReference type="InterPro" id="IPR013011">
    <property type="entry name" value="PTS_EIIB_2"/>
</dbReference>
<sequence>MLTILTVCGVGMGSSLLLRMYTEDVLKELGVEAQVQASDATQARGARVDLILTSPALVPVCSGGHAPVRAIKSFVNKEEIRTVLTEFLKEKGLI</sequence>
<dbReference type="PROSITE" id="PS51099">
    <property type="entry name" value="PTS_EIIB_TYPE_2"/>
    <property type="match status" value="1"/>
</dbReference>
<dbReference type="RefSeq" id="WP_054521368.1">
    <property type="nucleotide sequence ID" value="NZ_LGKO01000003.1"/>
</dbReference>
<dbReference type="STRING" id="869279.SE15_06830"/>
<dbReference type="InterPro" id="IPR036095">
    <property type="entry name" value="PTS_EIIB-like_sf"/>
</dbReference>
<dbReference type="OrthoDB" id="6603449at2"/>
<organism evidence="3 4">
    <name type="scientific">Thermanaerothrix daxensis</name>
    <dbReference type="NCBI Taxonomy" id="869279"/>
    <lineage>
        <taxon>Bacteria</taxon>
        <taxon>Bacillati</taxon>
        <taxon>Chloroflexota</taxon>
        <taxon>Anaerolineae</taxon>
        <taxon>Anaerolineales</taxon>
        <taxon>Anaerolineaceae</taxon>
        <taxon>Thermanaerothrix</taxon>
    </lineage>
</organism>
<dbReference type="Pfam" id="PF02302">
    <property type="entry name" value="PTS_IIB"/>
    <property type="match status" value="1"/>
</dbReference>
<dbReference type="GO" id="GO:0008982">
    <property type="term" value="F:protein-N(PI)-phosphohistidine-sugar phosphotransferase activity"/>
    <property type="evidence" value="ECO:0007669"/>
    <property type="project" value="InterPro"/>
</dbReference>